<gene>
    <name evidence="1" type="ORF">NHX12_004011</name>
</gene>
<sequence>MFPLVPHIDTAATLHQIKDLPVAVYQVSMMVTDLQGHGELQAVKVKICQCRKGVCVAKDTFFVWVLLALFCATKHEKMQMEDIGDSGGILLKSNIEVPGEEDSKLIMGPMFGMDHTSGSVKGSMLNVGWVGNQSSSTMGGAGDVRQGL</sequence>
<dbReference type="Gene3D" id="2.60.40.60">
    <property type="entry name" value="Cadherins"/>
    <property type="match status" value="1"/>
</dbReference>
<name>A0A9Q0DUE8_9TELE</name>
<dbReference type="EMBL" id="JANIIK010000111">
    <property type="protein sequence ID" value="KAJ3594704.1"/>
    <property type="molecule type" value="Genomic_DNA"/>
</dbReference>
<protein>
    <submittedName>
        <fullName evidence="1">Uncharacterized protein</fullName>
    </submittedName>
</protein>
<dbReference type="OrthoDB" id="10544870at2759"/>
<reference evidence="1" key="1">
    <citation type="submission" date="2022-07" db="EMBL/GenBank/DDBJ databases">
        <title>Chromosome-level genome of Muraenolepis orangiensis.</title>
        <authorList>
            <person name="Kim J."/>
        </authorList>
    </citation>
    <scope>NUCLEOTIDE SEQUENCE</scope>
    <source>
        <strain evidence="1">KU_S4_2022</strain>
        <tissue evidence="1">Muscle</tissue>
    </source>
</reference>
<feature type="non-terminal residue" evidence="1">
    <location>
        <position position="148"/>
    </location>
</feature>
<proteinExistence type="predicted"/>
<evidence type="ECO:0000313" key="1">
    <source>
        <dbReference type="EMBL" id="KAJ3594704.1"/>
    </source>
</evidence>
<dbReference type="AlphaFoldDB" id="A0A9Q0DUE8"/>
<keyword evidence="2" id="KW-1185">Reference proteome</keyword>
<evidence type="ECO:0000313" key="2">
    <source>
        <dbReference type="Proteomes" id="UP001148018"/>
    </source>
</evidence>
<dbReference type="Proteomes" id="UP001148018">
    <property type="component" value="Unassembled WGS sequence"/>
</dbReference>
<accession>A0A9Q0DUE8</accession>
<comment type="caution">
    <text evidence="1">The sequence shown here is derived from an EMBL/GenBank/DDBJ whole genome shotgun (WGS) entry which is preliminary data.</text>
</comment>
<organism evidence="1 2">
    <name type="scientific">Muraenolepis orangiensis</name>
    <name type="common">Patagonian moray cod</name>
    <dbReference type="NCBI Taxonomy" id="630683"/>
    <lineage>
        <taxon>Eukaryota</taxon>
        <taxon>Metazoa</taxon>
        <taxon>Chordata</taxon>
        <taxon>Craniata</taxon>
        <taxon>Vertebrata</taxon>
        <taxon>Euteleostomi</taxon>
        <taxon>Actinopterygii</taxon>
        <taxon>Neopterygii</taxon>
        <taxon>Teleostei</taxon>
        <taxon>Neoteleostei</taxon>
        <taxon>Acanthomorphata</taxon>
        <taxon>Zeiogadaria</taxon>
        <taxon>Gadariae</taxon>
        <taxon>Gadiformes</taxon>
        <taxon>Muraenolepidoidei</taxon>
        <taxon>Muraenolepididae</taxon>
        <taxon>Muraenolepis</taxon>
    </lineage>
</organism>